<dbReference type="PANTHER" id="PTHR43671">
    <property type="entry name" value="SERINE/THREONINE-PROTEIN KINASE NEK"/>
    <property type="match status" value="1"/>
</dbReference>
<keyword evidence="3" id="KW-0808">Transferase</keyword>
<evidence type="ECO:0000256" key="4">
    <source>
        <dbReference type="ARBA" id="ARBA00022741"/>
    </source>
</evidence>
<evidence type="ECO:0000259" key="10">
    <source>
        <dbReference type="PROSITE" id="PS50011"/>
    </source>
</evidence>
<dbReference type="PROSITE" id="PS50011">
    <property type="entry name" value="PROTEIN_KINASE_DOM"/>
    <property type="match status" value="1"/>
</dbReference>
<dbReference type="EMBL" id="JXTI01000131">
    <property type="protein sequence ID" value="KWX12189.1"/>
    <property type="molecule type" value="Genomic_DNA"/>
</dbReference>
<dbReference type="Gene3D" id="1.10.510.10">
    <property type="entry name" value="Transferase(Phosphotransferase) domain 1"/>
    <property type="match status" value="1"/>
</dbReference>
<protein>
    <recommendedName>
        <fullName evidence="1">non-specific serine/threonine protein kinase</fullName>
        <ecNumber evidence="1">2.7.11.1</ecNumber>
    </recommendedName>
</protein>
<evidence type="ECO:0000256" key="1">
    <source>
        <dbReference type="ARBA" id="ARBA00012513"/>
    </source>
</evidence>
<dbReference type="InterPro" id="IPR050660">
    <property type="entry name" value="NEK_Ser/Thr_kinase"/>
</dbReference>
<keyword evidence="2 11" id="KW-0723">Serine/threonine-protein kinase</keyword>
<evidence type="ECO:0000256" key="7">
    <source>
        <dbReference type="ARBA" id="ARBA00047899"/>
    </source>
</evidence>
<evidence type="ECO:0000256" key="8">
    <source>
        <dbReference type="ARBA" id="ARBA00048679"/>
    </source>
</evidence>
<gene>
    <name evidence="11" type="ORF">QR46_3847</name>
</gene>
<comment type="catalytic activity">
    <reaction evidence="7">
        <text>L-threonyl-[protein] + ATP = O-phospho-L-threonyl-[protein] + ADP + H(+)</text>
        <dbReference type="Rhea" id="RHEA:46608"/>
        <dbReference type="Rhea" id="RHEA-COMP:11060"/>
        <dbReference type="Rhea" id="RHEA-COMP:11605"/>
        <dbReference type="ChEBI" id="CHEBI:15378"/>
        <dbReference type="ChEBI" id="CHEBI:30013"/>
        <dbReference type="ChEBI" id="CHEBI:30616"/>
        <dbReference type="ChEBI" id="CHEBI:61977"/>
        <dbReference type="ChEBI" id="CHEBI:456216"/>
        <dbReference type="EC" id="2.7.11.1"/>
    </reaction>
</comment>
<evidence type="ECO:0000256" key="6">
    <source>
        <dbReference type="ARBA" id="ARBA00022840"/>
    </source>
</evidence>
<organism evidence="11 12">
    <name type="scientific">Giardia duodenalis assemblage B</name>
    <dbReference type="NCBI Taxonomy" id="1394984"/>
    <lineage>
        <taxon>Eukaryota</taxon>
        <taxon>Metamonada</taxon>
        <taxon>Diplomonadida</taxon>
        <taxon>Hexamitidae</taxon>
        <taxon>Giardiinae</taxon>
        <taxon>Giardia</taxon>
    </lineage>
</organism>
<dbReference type="InterPro" id="IPR000719">
    <property type="entry name" value="Prot_kinase_dom"/>
</dbReference>
<feature type="domain" description="Protein kinase" evidence="10">
    <location>
        <begin position="12"/>
        <end position="274"/>
    </location>
</feature>
<feature type="region of interest" description="Disordered" evidence="9">
    <location>
        <begin position="392"/>
        <end position="422"/>
    </location>
</feature>
<dbReference type="EC" id="2.7.11.1" evidence="1"/>
<dbReference type="AlphaFoldDB" id="A0A132NQ12"/>
<dbReference type="SUPFAM" id="SSF56112">
    <property type="entry name" value="Protein kinase-like (PK-like)"/>
    <property type="match status" value="1"/>
</dbReference>
<evidence type="ECO:0000256" key="5">
    <source>
        <dbReference type="ARBA" id="ARBA00022777"/>
    </source>
</evidence>
<evidence type="ECO:0000256" key="3">
    <source>
        <dbReference type="ARBA" id="ARBA00022679"/>
    </source>
</evidence>
<evidence type="ECO:0000313" key="11">
    <source>
        <dbReference type="EMBL" id="KWX12189.1"/>
    </source>
</evidence>
<keyword evidence="6" id="KW-0067">ATP-binding</keyword>
<dbReference type="PANTHER" id="PTHR43671:SF98">
    <property type="entry name" value="SERINE_THREONINE-PROTEIN KINASE NEK11"/>
    <property type="match status" value="1"/>
</dbReference>
<dbReference type="GO" id="GO:0004674">
    <property type="term" value="F:protein serine/threonine kinase activity"/>
    <property type="evidence" value="ECO:0007669"/>
    <property type="project" value="UniProtKB-KW"/>
</dbReference>
<accession>A0A132NQ12</accession>
<sequence length="501" mass="57279">MSQKMIRILDRFCLGKPFKTCTHSIIYEAIDLRVQKSCLCKVYEYSRLSSREAAVLHREVGLIKRLRHPLLIQYLSVLHDHVGQRYLLFMEQIKQETLSQYIERRKRLDRGSHLPERNVWYILAQFIDLLSYLHSSEFDISPALLYTLLPESVFIDSLDIITVNFLSLSRKLAYHEFSPIHKAEYKAPELLRTGVASAQSDLWTLGCIMYEICTFKPFCLAINSMDAVQKLGKLQRKVQISRYSNSLISIINMLLELEPERRMTAEILSVNGIIREMIQSYKSRLESYGFRAKEEVQTIDKVESHALDDNQSEIPICSTQEDDESSLNLLCTQTNIESLGSSEIAIVPLDPTATVEAHHIARYNDILLLDFSEKRGCSILDDSLLANKQQLRTRNRKRTKKHNPTPPEPIAQPFVQDKGQGDGKPYVSFYEDNVPAAHQSSVMVGLDDNQSISLGANTRVESGSDSVKIVSNLRKNCFDSTVYSVKTPHMSQFIDNTIKHE</sequence>
<dbReference type="VEuPathDB" id="GiardiaDB:QR46_3847"/>
<proteinExistence type="predicted"/>
<keyword evidence="4" id="KW-0547">Nucleotide-binding</keyword>
<evidence type="ECO:0000256" key="2">
    <source>
        <dbReference type="ARBA" id="ARBA00022527"/>
    </source>
</evidence>
<dbReference type="OrthoDB" id="10254373at2759"/>
<dbReference type="Pfam" id="PF00069">
    <property type="entry name" value="Pkinase"/>
    <property type="match status" value="1"/>
</dbReference>
<dbReference type="InterPro" id="IPR011009">
    <property type="entry name" value="Kinase-like_dom_sf"/>
</dbReference>
<dbReference type="Gene3D" id="3.30.200.20">
    <property type="entry name" value="Phosphorylase Kinase, domain 1"/>
    <property type="match status" value="1"/>
</dbReference>
<comment type="caution">
    <text evidence="11">The sequence shown here is derived from an EMBL/GenBank/DDBJ whole genome shotgun (WGS) entry which is preliminary data.</text>
</comment>
<name>A0A132NQ12_GIAIN</name>
<evidence type="ECO:0000256" key="9">
    <source>
        <dbReference type="SAM" id="MobiDB-lite"/>
    </source>
</evidence>
<keyword evidence="5 11" id="KW-0418">Kinase</keyword>
<evidence type="ECO:0000313" key="12">
    <source>
        <dbReference type="Proteomes" id="UP000070089"/>
    </source>
</evidence>
<comment type="catalytic activity">
    <reaction evidence="8">
        <text>L-seryl-[protein] + ATP = O-phospho-L-seryl-[protein] + ADP + H(+)</text>
        <dbReference type="Rhea" id="RHEA:17989"/>
        <dbReference type="Rhea" id="RHEA-COMP:9863"/>
        <dbReference type="Rhea" id="RHEA-COMP:11604"/>
        <dbReference type="ChEBI" id="CHEBI:15378"/>
        <dbReference type="ChEBI" id="CHEBI:29999"/>
        <dbReference type="ChEBI" id="CHEBI:30616"/>
        <dbReference type="ChEBI" id="CHEBI:83421"/>
        <dbReference type="ChEBI" id="CHEBI:456216"/>
        <dbReference type="EC" id="2.7.11.1"/>
    </reaction>
</comment>
<dbReference type="GO" id="GO:0005524">
    <property type="term" value="F:ATP binding"/>
    <property type="evidence" value="ECO:0007669"/>
    <property type="project" value="UniProtKB-KW"/>
</dbReference>
<feature type="compositionally biased region" description="Basic residues" evidence="9">
    <location>
        <begin position="392"/>
        <end position="403"/>
    </location>
</feature>
<reference evidence="11 12" key="1">
    <citation type="journal article" date="2015" name="Mol. Biochem. Parasitol.">
        <title>Identification of polymorphic genes for use in assemblage B genotyping assays through comparative genomics of multiple assemblage B Giardia duodenalis isolates.</title>
        <authorList>
            <person name="Wielinga C."/>
            <person name="Thompson R.C."/>
            <person name="Monis P."/>
            <person name="Ryan U."/>
        </authorList>
    </citation>
    <scope>NUCLEOTIDE SEQUENCE [LARGE SCALE GENOMIC DNA]</scope>
    <source>
        <strain evidence="11 12">BAH15c1</strain>
    </source>
</reference>
<dbReference type="Proteomes" id="UP000070089">
    <property type="component" value="Unassembled WGS sequence"/>
</dbReference>